<evidence type="ECO:0000256" key="1">
    <source>
        <dbReference type="SAM" id="MobiDB-lite"/>
    </source>
</evidence>
<feature type="transmembrane region" description="Helical" evidence="2">
    <location>
        <begin position="316"/>
        <end position="333"/>
    </location>
</feature>
<dbReference type="InterPro" id="IPR006201">
    <property type="entry name" value="Neur_channel"/>
</dbReference>
<feature type="compositionally biased region" description="Low complexity" evidence="1">
    <location>
        <begin position="53"/>
        <end position="70"/>
    </location>
</feature>
<feature type="transmembrane region" description="Helical" evidence="2">
    <location>
        <begin position="12"/>
        <end position="34"/>
    </location>
</feature>
<name>A0ABZ2KDV6_9BACT</name>
<evidence type="ECO:0000313" key="4">
    <source>
        <dbReference type="Proteomes" id="UP001379533"/>
    </source>
</evidence>
<sequence length="402" mass="44380">MPIPARPRLTRLAAIVQIVSLVIAFIGAIVILGAKVHAADKPPPAEKSPPSTAGKPDAGDKPAAAAPVVDAGARDAGKPLDYAVLPGEDDLDDHLSEEQKASIGEGKVPIHREGKFRSPFAHPRFGGPATAKVGLVINNVRGYDIQHGSFDADFFLSLTSDKPMGKVELFFTNGHEITETILADTPTFKSYRYTGSFISRVDLRKYPFDTQYLTIELEDLRAGVDQLVFEPYQERTSLDAQFILSGWGVESIGARAYKHLYPPRFDRDDLYVSRYKFSLGIERFATSAAFSVFFPAYIIVLISLMGLWVRAERLDIRTNAVAPMLAAAVFFHYSLTQSLPSVGYLTRADKLMLGVYVALLMNMLSTWSFLIIGEKHQETVFRLARAWVPPVTIALMLAVSWI</sequence>
<gene>
    <name evidence="3" type="ORF">LZC95_08560</name>
</gene>
<feature type="transmembrane region" description="Helical" evidence="2">
    <location>
        <begin position="353"/>
        <end position="372"/>
    </location>
</feature>
<proteinExistence type="predicted"/>
<dbReference type="Gene3D" id="2.70.170.10">
    <property type="entry name" value="Neurotransmitter-gated ion-channel ligand-binding domain"/>
    <property type="match status" value="1"/>
</dbReference>
<dbReference type="InterPro" id="IPR036734">
    <property type="entry name" value="Neur_chan_lig-bd_sf"/>
</dbReference>
<evidence type="ECO:0000313" key="3">
    <source>
        <dbReference type="EMBL" id="WXA96887.1"/>
    </source>
</evidence>
<feature type="transmembrane region" description="Helical" evidence="2">
    <location>
        <begin position="288"/>
        <end position="309"/>
    </location>
</feature>
<organism evidence="3 4">
    <name type="scientific">Pendulispora brunnea</name>
    <dbReference type="NCBI Taxonomy" id="2905690"/>
    <lineage>
        <taxon>Bacteria</taxon>
        <taxon>Pseudomonadati</taxon>
        <taxon>Myxococcota</taxon>
        <taxon>Myxococcia</taxon>
        <taxon>Myxococcales</taxon>
        <taxon>Sorangiineae</taxon>
        <taxon>Pendulisporaceae</taxon>
        <taxon>Pendulispora</taxon>
    </lineage>
</organism>
<evidence type="ECO:0008006" key="5">
    <source>
        <dbReference type="Google" id="ProtNLM"/>
    </source>
</evidence>
<feature type="region of interest" description="Disordered" evidence="1">
    <location>
        <begin position="39"/>
        <end position="70"/>
    </location>
</feature>
<evidence type="ECO:0000256" key="2">
    <source>
        <dbReference type="SAM" id="Phobius"/>
    </source>
</evidence>
<keyword evidence="4" id="KW-1185">Reference proteome</keyword>
<keyword evidence="2" id="KW-0472">Membrane</keyword>
<dbReference type="InterPro" id="IPR038050">
    <property type="entry name" value="Neuro_actylchol_rec"/>
</dbReference>
<accession>A0ABZ2KDV6</accession>
<dbReference type="RefSeq" id="WP_394847502.1">
    <property type="nucleotide sequence ID" value="NZ_CP089982.1"/>
</dbReference>
<keyword evidence="2" id="KW-1133">Transmembrane helix</keyword>
<dbReference type="EMBL" id="CP089982">
    <property type="protein sequence ID" value="WXA96887.1"/>
    <property type="molecule type" value="Genomic_DNA"/>
</dbReference>
<dbReference type="PANTHER" id="PTHR18945">
    <property type="entry name" value="NEUROTRANSMITTER GATED ION CHANNEL"/>
    <property type="match status" value="1"/>
</dbReference>
<dbReference type="Proteomes" id="UP001379533">
    <property type="component" value="Chromosome"/>
</dbReference>
<dbReference type="Gene3D" id="1.20.58.390">
    <property type="entry name" value="Neurotransmitter-gated ion-channel transmembrane domain"/>
    <property type="match status" value="1"/>
</dbReference>
<reference evidence="3 4" key="1">
    <citation type="submission" date="2021-12" db="EMBL/GenBank/DDBJ databases">
        <title>Discovery of the Pendulisporaceae a myxobacterial family with distinct sporulation behavior and unique specialized metabolism.</title>
        <authorList>
            <person name="Garcia R."/>
            <person name="Popoff A."/>
            <person name="Bader C.D."/>
            <person name="Loehr J."/>
            <person name="Walesch S."/>
            <person name="Walt C."/>
            <person name="Boldt J."/>
            <person name="Bunk B."/>
            <person name="Haeckl F.J.F.P.J."/>
            <person name="Gunesch A.P."/>
            <person name="Birkelbach J."/>
            <person name="Nuebel U."/>
            <person name="Pietschmann T."/>
            <person name="Bach T."/>
            <person name="Mueller R."/>
        </authorList>
    </citation>
    <scope>NUCLEOTIDE SEQUENCE [LARGE SCALE GENOMIC DNA]</scope>
    <source>
        <strain evidence="3 4">MSr12523</strain>
    </source>
</reference>
<keyword evidence="2" id="KW-0812">Transmembrane</keyword>
<protein>
    <recommendedName>
        <fullName evidence="5">Neurotransmitter-gated ion-channel ligand-binding domain-containing protein</fullName>
    </recommendedName>
</protein>